<dbReference type="Proteomes" id="UP000800041">
    <property type="component" value="Unassembled WGS sequence"/>
</dbReference>
<proteinExistence type="inferred from homology"/>
<dbReference type="GO" id="GO:0005524">
    <property type="term" value="F:ATP binding"/>
    <property type="evidence" value="ECO:0007669"/>
    <property type="project" value="UniProtKB-KW"/>
</dbReference>
<evidence type="ECO:0000256" key="3">
    <source>
        <dbReference type="ARBA" id="ARBA00022694"/>
    </source>
</evidence>
<dbReference type="GO" id="GO:0008033">
    <property type="term" value="P:tRNA processing"/>
    <property type="evidence" value="ECO:0007669"/>
    <property type="project" value="UniProtKB-KW"/>
</dbReference>
<evidence type="ECO:0000313" key="9">
    <source>
        <dbReference type="EMBL" id="KAF1984651.1"/>
    </source>
</evidence>
<dbReference type="Gene3D" id="3.40.50.620">
    <property type="entry name" value="HUPs"/>
    <property type="match status" value="1"/>
</dbReference>
<protein>
    <recommendedName>
        <fullName evidence="1">tRNA(Ile)-lysidine synthetase</fullName>
        <ecNumber evidence="1">6.3.4.19</ecNumber>
    </recommendedName>
</protein>
<keyword evidence="5" id="KW-0067">ATP-binding</keyword>
<dbReference type="InterPro" id="IPR012094">
    <property type="entry name" value="tRNA_Ile_lys_synt"/>
</dbReference>
<dbReference type="InterPro" id="IPR014729">
    <property type="entry name" value="Rossmann-like_a/b/a_fold"/>
</dbReference>
<evidence type="ECO:0000256" key="7">
    <source>
        <dbReference type="SAM" id="MobiDB-lite"/>
    </source>
</evidence>
<dbReference type="CDD" id="cd01992">
    <property type="entry name" value="TilS_N"/>
    <property type="match status" value="1"/>
</dbReference>
<evidence type="ECO:0000256" key="6">
    <source>
        <dbReference type="ARBA" id="ARBA00048539"/>
    </source>
</evidence>
<dbReference type="HAMAP" id="MF_01161">
    <property type="entry name" value="tRNA_Ile_lys_synt"/>
    <property type="match status" value="1"/>
</dbReference>
<dbReference type="EMBL" id="ML977166">
    <property type="protein sequence ID" value="KAF1984651.1"/>
    <property type="molecule type" value="Genomic_DNA"/>
</dbReference>
<dbReference type="AlphaFoldDB" id="A0A6G1GUL4"/>
<evidence type="ECO:0000313" key="10">
    <source>
        <dbReference type="Proteomes" id="UP000800041"/>
    </source>
</evidence>
<accession>A0A6G1GUL4</accession>
<dbReference type="InterPro" id="IPR011063">
    <property type="entry name" value="TilS/TtcA_N"/>
</dbReference>
<dbReference type="GO" id="GO:0032267">
    <property type="term" value="F:tRNA(Ile)-lysidine synthase activity"/>
    <property type="evidence" value="ECO:0007669"/>
    <property type="project" value="UniProtKB-EC"/>
</dbReference>
<keyword evidence="4" id="KW-0547">Nucleotide-binding</keyword>
<dbReference type="PANTHER" id="PTHR43033">
    <property type="entry name" value="TRNA(ILE)-LYSIDINE SYNTHASE-RELATED"/>
    <property type="match status" value="1"/>
</dbReference>
<evidence type="ECO:0000256" key="1">
    <source>
        <dbReference type="ARBA" id="ARBA00013267"/>
    </source>
</evidence>
<dbReference type="InterPro" id="IPR012795">
    <property type="entry name" value="tRNA_Ile_lys_synt_N"/>
</dbReference>
<evidence type="ECO:0000256" key="2">
    <source>
        <dbReference type="ARBA" id="ARBA00022598"/>
    </source>
</evidence>
<feature type="region of interest" description="Disordered" evidence="7">
    <location>
        <begin position="388"/>
        <end position="412"/>
    </location>
</feature>
<sequence>MPHLPRSVTAISSREFADALGSVPGKIGLAISGGSDSICAATLFSKLRHDCHCFIVDHRLRPGSASEAATVKGYLDDLALPATILTLQWPGDPSTIPNIETEARRLRFQALGRACRDASIGTLLLAHHADDQVETLLMRLSESHGPWGLTGTAPVGDIPECEGIYGVHQSGLPSNVSNTATDPKIESGGIKVIRPLLAFGKTRLIATCMEHQSSWVEDKTNKDPTLTARNAVRSILETHTFPAALSKPSLLALNARLLKHEAVVRNETQNLLQQCDIKLHVQTGVLRVLLPANLQYCMPGSQLTTRADKRAVVGGFIKYLVKMITPRSMISVQQLSSAAFAMFPLLQDNSDLQTDSTNCGGVLFTRIGNPSEYATSLNSRISASETSSSWVLSREPPTKTNPSPCLDFPPSTLKSTSHSQDLQLFDGRFWFRLRNYTTVQLRLRLLKPDDLNQLRRAKLNATLIRQLNATLKEAAPGKSRWTIPVLICIPAEGGEDQVVGLPTLGVRLRDEAWANIDSQWQYKKVDLDFAKVATVTAAI</sequence>
<organism evidence="9 10">
    <name type="scientific">Aulographum hederae CBS 113979</name>
    <dbReference type="NCBI Taxonomy" id="1176131"/>
    <lineage>
        <taxon>Eukaryota</taxon>
        <taxon>Fungi</taxon>
        <taxon>Dikarya</taxon>
        <taxon>Ascomycota</taxon>
        <taxon>Pezizomycotina</taxon>
        <taxon>Dothideomycetes</taxon>
        <taxon>Pleosporomycetidae</taxon>
        <taxon>Aulographales</taxon>
        <taxon>Aulographaceae</taxon>
    </lineage>
</organism>
<dbReference type="PANTHER" id="PTHR43033:SF1">
    <property type="entry name" value="TRNA(ILE)-LYSIDINE SYNTHASE-RELATED"/>
    <property type="match status" value="1"/>
</dbReference>
<reference evidence="9" key="1">
    <citation type="journal article" date="2020" name="Stud. Mycol.">
        <title>101 Dothideomycetes genomes: a test case for predicting lifestyles and emergence of pathogens.</title>
        <authorList>
            <person name="Haridas S."/>
            <person name="Albert R."/>
            <person name="Binder M."/>
            <person name="Bloem J."/>
            <person name="Labutti K."/>
            <person name="Salamov A."/>
            <person name="Andreopoulos B."/>
            <person name="Baker S."/>
            <person name="Barry K."/>
            <person name="Bills G."/>
            <person name="Bluhm B."/>
            <person name="Cannon C."/>
            <person name="Castanera R."/>
            <person name="Culley D."/>
            <person name="Daum C."/>
            <person name="Ezra D."/>
            <person name="Gonzalez J."/>
            <person name="Henrissat B."/>
            <person name="Kuo A."/>
            <person name="Liang C."/>
            <person name="Lipzen A."/>
            <person name="Lutzoni F."/>
            <person name="Magnuson J."/>
            <person name="Mondo S."/>
            <person name="Nolan M."/>
            <person name="Ohm R."/>
            <person name="Pangilinan J."/>
            <person name="Park H.-J."/>
            <person name="Ramirez L."/>
            <person name="Alfaro M."/>
            <person name="Sun H."/>
            <person name="Tritt A."/>
            <person name="Yoshinaga Y."/>
            <person name="Zwiers L.-H."/>
            <person name="Turgeon B."/>
            <person name="Goodwin S."/>
            <person name="Spatafora J."/>
            <person name="Crous P."/>
            <person name="Grigoriev I."/>
        </authorList>
    </citation>
    <scope>NUCLEOTIDE SEQUENCE</scope>
    <source>
        <strain evidence="9">CBS 113979</strain>
    </source>
</reference>
<comment type="catalytic activity">
    <reaction evidence="6">
        <text>cytidine(34) in tRNA(Ile2) + L-lysine + ATP = lysidine(34) in tRNA(Ile2) + AMP + diphosphate + H(+)</text>
        <dbReference type="Rhea" id="RHEA:43744"/>
        <dbReference type="Rhea" id="RHEA-COMP:10625"/>
        <dbReference type="Rhea" id="RHEA-COMP:10670"/>
        <dbReference type="ChEBI" id="CHEBI:15378"/>
        <dbReference type="ChEBI" id="CHEBI:30616"/>
        <dbReference type="ChEBI" id="CHEBI:32551"/>
        <dbReference type="ChEBI" id="CHEBI:33019"/>
        <dbReference type="ChEBI" id="CHEBI:82748"/>
        <dbReference type="ChEBI" id="CHEBI:83665"/>
        <dbReference type="ChEBI" id="CHEBI:456215"/>
        <dbReference type="EC" id="6.3.4.19"/>
    </reaction>
</comment>
<keyword evidence="10" id="KW-1185">Reference proteome</keyword>
<feature type="domain" description="tRNA(Ile)-lysidine/2-thiocytidine synthase N-terminal" evidence="8">
    <location>
        <begin position="27"/>
        <end position="234"/>
    </location>
</feature>
<evidence type="ECO:0000259" key="8">
    <source>
        <dbReference type="Pfam" id="PF01171"/>
    </source>
</evidence>
<dbReference type="Pfam" id="PF01171">
    <property type="entry name" value="ATP_bind_3"/>
    <property type="match status" value="1"/>
</dbReference>
<dbReference type="EC" id="6.3.4.19" evidence="1"/>
<keyword evidence="3" id="KW-0819">tRNA processing</keyword>
<keyword evidence="2" id="KW-0436">Ligase</keyword>
<dbReference type="SUPFAM" id="SSF52402">
    <property type="entry name" value="Adenine nucleotide alpha hydrolases-like"/>
    <property type="match status" value="1"/>
</dbReference>
<dbReference type="NCBIfam" id="TIGR02432">
    <property type="entry name" value="lysidine_TilS_N"/>
    <property type="match status" value="1"/>
</dbReference>
<evidence type="ECO:0000256" key="4">
    <source>
        <dbReference type="ARBA" id="ARBA00022741"/>
    </source>
</evidence>
<dbReference type="OrthoDB" id="434144at2759"/>
<name>A0A6G1GUL4_9PEZI</name>
<evidence type="ECO:0000256" key="5">
    <source>
        <dbReference type="ARBA" id="ARBA00022840"/>
    </source>
</evidence>
<gene>
    <name evidence="9" type="ORF">K402DRAFT_405737</name>
</gene>